<comment type="caution">
    <text evidence="2">The sequence shown here is derived from an EMBL/GenBank/DDBJ whole genome shotgun (WGS) entry which is preliminary data.</text>
</comment>
<keyword evidence="2" id="KW-0560">Oxidoreductase</keyword>
<dbReference type="GO" id="GO:0004784">
    <property type="term" value="F:superoxide dismutase activity"/>
    <property type="evidence" value="ECO:0007669"/>
    <property type="project" value="UniProtKB-EC"/>
</dbReference>
<reference evidence="2 3" key="1">
    <citation type="submission" date="2020-07" db="EMBL/GenBank/DDBJ databases">
        <title>Genomic Encyclopedia of Type Strains, Phase IV (KMG-IV): sequencing the most valuable type-strain genomes for metagenomic binning, comparative biology and taxonomic classification.</title>
        <authorList>
            <person name="Goeker M."/>
        </authorList>
    </citation>
    <scope>NUCLEOTIDE SEQUENCE [LARGE SCALE GENOMIC DNA]</scope>
    <source>
        <strain evidence="2 3">DSM 17721</strain>
    </source>
</reference>
<gene>
    <name evidence="2" type="ORF">HNR65_002857</name>
</gene>
<dbReference type="Pfam" id="PF09055">
    <property type="entry name" value="Sod_Ni"/>
    <property type="match status" value="1"/>
</dbReference>
<name>A0A7W0CB71_9BACT</name>
<dbReference type="GO" id="GO:0016151">
    <property type="term" value="F:nickel cation binding"/>
    <property type="evidence" value="ECO:0007669"/>
    <property type="project" value="InterPro"/>
</dbReference>
<sequence>MKKSFQIICCAVVFVLGSLSLVYAHCEIPCGIYDDPARIELMREHITTIERSMDQIHVISKHMKDAGVEHHNQMVRWVINKEDHAGKLQHIVSRYFMTQRISAGDEKYAEKISVLHQILVEAMKCKQTVDTGHVEKLRDLVDRFETLYLK</sequence>
<keyword evidence="1" id="KW-0732">Signal</keyword>
<dbReference type="InterPro" id="IPR014123">
    <property type="entry name" value="Superoxide_dismutase_Ni-type"/>
</dbReference>
<evidence type="ECO:0000256" key="1">
    <source>
        <dbReference type="SAM" id="SignalP"/>
    </source>
</evidence>
<dbReference type="Gene3D" id="1.20.120.400">
    <property type="entry name" value="Nickel-containing superoxide dismutase"/>
    <property type="match status" value="1"/>
</dbReference>
<dbReference type="AlphaFoldDB" id="A0A7W0CB71"/>
<dbReference type="RefSeq" id="WP_181552138.1">
    <property type="nucleotide sequence ID" value="NZ_JACDUS010000010.1"/>
</dbReference>
<dbReference type="EMBL" id="JACDUS010000010">
    <property type="protein sequence ID" value="MBA2882505.1"/>
    <property type="molecule type" value="Genomic_DNA"/>
</dbReference>
<dbReference type="SUPFAM" id="SSF109770">
    <property type="entry name" value="Nickel-containing superoxide dismutase, NiSOD"/>
    <property type="match status" value="1"/>
</dbReference>
<dbReference type="Proteomes" id="UP000525298">
    <property type="component" value="Unassembled WGS sequence"/>
</dbReference>
<proteinExistence type="predicted"/>
<evidence type="ECO:0000313" key="2">
    <source>
        <dbReference type="EMBL" id="MBA2882505.1"/>
    </source>
</evidence>
<accession>A0A7W0CB71</accession>
<protein>
    <submittedName>
        <fullName evidence="2">Nickel superoxide dismutase</fullName>
        <ecNumber evidence="2">1.15.1.1</ecNumber>
    </submittedName>
</protein>
<evidence type="ECO:0000313" key="3">
    <source>
        <dbReference type="Proteomes" id="UP000525298"/>
    </source>
</evidence>
<organism evidence="2 3">
    <name type="scientific">Desulfosalsimonas propionicica</name>
    <dbReference type="NCBI Taxonomy" id="332175"/>
    <lineage>
        <taxon>Bacteria</taxon>
        <taxon>Pseudomonadati</taxon>
        <taxon>Thermodesulfobacteriota</taxon>
        <taxon>Desulfobacteria</taxon>
        <taxon>Desulfobacterales</taxon>
        <taxon>Desulfosalsimonadaceae</taxon>
        <taxon>Desulfosalsimonas</taxon>
    </lineage>
</organism>
<feature type="chain" id="PRO_5030751353" evidence="1">
    <location>
        <begin position="25"/>
        <end position="150"/>
    </location>
</feature>
<dbReference type="InterPro" id="IPR036502">
    <property type="entry name" value="NiSOD_sf"/>
</dbReference>
<dbReference type="EC" id="1.15.1.1" evidence="2"/>
<feature type="signal peptide" evidence="1">
    <location>
        <begin position="1"/>
        <end position="24"/>
    </location>
</feature>
<keyword evidence="3" id="KW-1185">Reference proteome</keyword>